<dbReference type="RefSeq" id="WP_072936394.1">
    <property type="nucleotide sequence ID" value="NZ_FQUG01000011.1"/>
</dbReference>
<evidence type="ECO:0000259" key="5">
    <source>
        <dbReference type="Pfam" id="PF00135"/>
    </source>
</evidence>
<evidence type="ECO:0000256" key="2">
    <source>
        <dbReference type="ARBA" id="ARBA00022801"/>
    </source>
</evidence>
<dbReference type="STRING" id="1123243.SAMN02745190_02288"/>
<dbReference type="Proteomes" id="UP000184404">
    <property type="component" value="Unassembled WGS sequence"/>
</dbReference>
<gene>
    <name evidence="6" type="ORF">SAMN02745190_02288</name>
</gene>
<dbReference type="OrthoDB" id="24847at2"/>
<dbReference type="InterPro" id="IPR019826">
    <property type="entry name" value="Carboxylesterase_B_AS"/>
</dbReference>
<dbReference type="InterPro" id="IPR002018">
    <property type="entry name" value="CarbesteraseB"/>
</dbReference>
<proteinExistence type="inferred from homology"/>
<dbReference type="InterPro" id="IPR000997">
    <property type="entry name" value="Cholinesterase"/>
</dbReference>
<feature type="active site" description="Charge relay system" evidence="3">
    <location>
        <position position="341"/>
    </location>
</feature>
<dbReference type="EC" id="3.1.1.-" evidence="4"/>
<evidence type="ECO:0000256" key="1">
    <source>
        <dbReference type="ARBA" id="ARBA00005964"/>
    </source>
</evidence>
<dbReference type="InterPro" id="IPR029058">
    <property type="entry name" value="AB_hydrolase_fold"/>
</dbReference>
<dbReference type="PRINTS" id="PR00878">
    <property type="entry name" value="CHOLNESTRASE"/>
</dbReference>
<evidence type="ECO:0000256" key="4">
    <source>
        <dbReference type="RuleBase" id="RU361235"/>
    </source>
</evidence>
<dbReference type="GO" id="GO:0004104">
    <property type="term" value="F:cholinesterase activity"/>
    <property type="evidence" value="ECO:0007669"/>
    <property type="project" value="InterPro"/>
</dbReference>
<evidence type="ECO:0000256" key="3">
    <source>
        <dbReference type="PIRSR" id="PIRSR600997-1"/>
    </source>
</evidence>
<dbReference type="InterPro" id="IPR050309">
    <property type="entry name" value="Type-B_Carboxylest/Lipase"/>
</dbReference>
<accession>A0A1M5ADG5</accession>
<evidence type="ECO:0000313" key="6">
    <source>
        <dbReference type="EMBL" id="SHF28184.1"/>
    </source>
</evidence>
<protein>
    <recommendedName>
        <fullName evidence="4">Carboxylic ester hydrolase</fullName>
        <ecNumber evidence="4">3.1.1.-</ecNumber>
    </recommendedName>
</protein>
<feature type="active site" description="Charge relay system" evidence="3">
    <location>
        <position position="440"/>
    </location>
</feature>
<dbReference type="PANTHER" id="PTHR11559">
    <property type="entry name" value="CARBOXYLESTERASE"/>
    <property type="match status" value="1"/>
</dbReference>
<dbReference type="Pfam" id="PF00135">
    <property type="entry name" value="COesterase"/>
    <property type="match status" value="1"/>
</dbReference>
<dbReference type="PROSITE" id="PS51318">
    <property type="entry name" value="TAT"/>
    <property type="match status" value="1"/>
</dbReference>
<dbReference type="PROSITE" id="PS00122">
    <property type="entry name" value="CARBOXYLESTERASE_B_1"/>
    <property type="match status" value="1"/>
</dbReference>
<reference evidence="6 7" key="1">
    <citation type="submission" date="2016-11" db="EMBL/GenBank/DDBJ databases">
        <authorList>
            <person name="Jaros S."/>
            <person name="Januszkiewicz K."/>
            <person name="Wedrychowicz H."/>
        </authorList>
    </citation>
    <scope>NUCLEOTIDE SEQUENCE [LARGE SCALE GENOMIC DNA]</scope>
    <source>
        <strain evidence="6 7">DSM 10502</strain>
    </source>
</reference>
<keyword evidence="2 4" id="KW-0378">Hydrolase</keyword>
<comment type="similarity">
    <text evidence="1 4">Belongs to the type-B carboxylesterase/lipase family.</text>
</comment>
<organism evidence="6 7">
    <name type="scientific">Schwartzia succinivorans DSM 10502</name>
    <dbReference type="NCBI Taxonomy" id="1123243"/>
    <lineage>
        <taxon>Bacteria</taxon>
        <taxon>Bacillati</taxon>
        <taxon>Bacillota</taxon>
        <taxon>Negativicutes</taxon>
        <taxon>Selenomonadales</taxon>
        <taxon>Selenomonadaceae</taxon>
        <taxon>Schwartzia</taxon>
    </lineage>
</organism>
<name>A0A1M5ADG5_9FIRM</name>
<dbReference type="EMBL" id="FQUG01000011">
    <property type="protein sequence ID" value="SHF28184.1"/>
    <property type="molecule type" value="Genomic_DNA"/>
</dbReference>
<evidence type="ECO:0000313" key="7">
    <source>
        <dbReference type="Proteomes" id="UP000184404"/>
    </source>
</evidence>
<dbReference type="Gene3D" id="3.40.50.1820">
    <property type="entry name" value="alpha/beta hydrolase"/>
    <property type="match status" value="1"/>
</dbReference>
<dbReference type="AlphaFoldDB" id="A0A1M5ADG5"/>
<dbReference type="ESTHER" id="9firm-a0a1m5adg5">
    <property type="family name" value="Carb_B_Bacteria"/>
</dbReference>
<dbReference type="InterPro" id="IPR006311">
    <property type="entry name" value="TAT_signal"/>
</dbReference>
<feature type="active site" description="Acyl-ester intermediate" evidence="3">
    <location>
        <position position="222"/>
    </location>
</feature>
<sequence>MLKNLTRREFIKTAAMGFFAATAYGVLPETGFAAGDCRVKTRYGTFNGFVDQNGVKTWLGIPYAKPPVEKLRWQLPQPLKPSNQSFDAKEFGASAIQEDDALEKASQNRQSEDCLTLNIWKHSEKKNLPVMVFVHGGSFMHGGTSDPTYSGTNIAKAHDVIVVTFNYRLNIFGFVNFGLIDPAFEDSGHLGMSDQIAAIRWVKENIAEFGGNPDNITVFGESAGSISTFLLTITPAARGLFQKAIPESGPTRFVQDSQHAALLLEDFLQLSGTRKMSDLMQKSSAELRDIYVKLFEMRRDTAHSDYLPACDGKFWPADPFTALRNGAARGIKFMTGTTADEWGYWQLYDENYFADFHETHEKISPVMKRYKEHTGRTDRELYREWLQNRPDTPANYREFINQMDWRVGQELDAENQSKYEDVYYYLFSETTERKELGSFHGLELGFVFGAKPEESWLMPNQNLVRQIQASWTAFAATGSPNNELIPHWEKYSAGSRNTMELNSKGWVCHKDLNTENLNKLRYIYES</sequence>
<dbReference type="SUPFAM" id="SSF53474">
    <property type="entry name" value="alpha/beta-Hydrolases"/>
    <property type="match status" value="1"/>
</dbReference>
<keyword evidence="7" id="KW-1185">Reference proteome</keyword>
<feature type="domain" description="Carboxylesterase type B" evidence="5">
    <location>
        <begin position="38"/>
        <end position="516"/>
    </location>
</feature>